<name>A0A7S1UF83_9STRA</name>
<dbReference type="GO" id="GO:0071913">
    <property type="term" value="F:citrate secondary active transmembrane transporter activity"/>
    <property type="evidence" value="ECO:0007669"/>
    <property type="project" value="TreeGrafter"/>
</dbReference>
<evidence type="ECO:0000256" key="3">
    <source>
        <dbReference type="ARBA" id="ARBA00022448"/>
    </source>
</evidence>
<dbReference type="EMBL" id="HBGJ01037438">
    <property type="protein sequence ID" value="CAD9265233.1"/>
    <property type="molecule type" value="Transcribed_RNA"/>
</dbReference>
<dbReference type="SUPFAM" id="SSF103506">
    <property type="entry name" value="Mitochondrial carrier"/>
    <property type="match status" value="1"/>
</dbReference>
<dbReference type="Pfam" id="PF00153">
    <property type="entry name" value="Mito_carr"/>
    <property type="match status" value="1"/>
</dbReference>
<dbReference type="InterPro" id="IPR023395">
    <property type="entry name" value="MCP_dom_sf"/>
</dbReference>
<comment type="subcellular location">
    <subcellularLocation>
        <location evidence="1">Mitochondrion membrane</location>
        <topology evidence="1">Multi-pass membrane protein</topology>
    </subcellularLocation>
</comment>
<evidence type="ECO:0000256" key="4">
    <source>
        <dbReference type="ARBA" id="ARBA00022692"/>
    </source>
</evidence>
<dbReference type="PANTHER" id="PTHR45788:SF4">
    <property type="entry name" value="TRICARBOXYLATE TRANSPORT PROTEIN, MITOCHONDRIAL"/>
    <property type="match status" value="1"/>
</dbReference>
<protein>
    <recommendedName>
        <fullName evidence="12">Mitochondrial carrier protein</fullName>
    </recommendedName>
</protein>
<evidence type="ECO:0000256" key="6">
    <source>
        <dbReference type="ARBA" id="ARBA00022989"/>
    </source>
</evidence>
<keyword evidence="6" id="KW-1133">Transmembrane helix</keyword>
<dbReference type="InterPro" id="IPR018108">
    <property type="entry name" value="MCP_transmembrane"/>
</dbReference>
<keyword evidence="5" id="KW-0677">Repeat</keyword>
<dbReference type="PROSITE" id="PS50920">
    <property type="entry name" value="SOLCAR"/>
    <property type="match status" value="1"/>
</dbReference>
<sequence>MTWARAAIFFGSDLGRQQLKERRLVRSELLASALPPLVTSTVVQVCNQPIIRASITLQDPQTQYDNTLAVMRSIARRHGVAALWHGTSAGIMKTVPKYCTAIMAKDYLEDRLPQSDGTRAGALVRSATKAVLAGMAGAIITNPFDVVRNEMFKTNQSLTEVITRLYREEPNFATRGLGKNVVAVSIPVACTIFFTDLFTSALYDA</sequence>
<keyword evidence="8 9" id="KW-0472">Membrane</keyword>
<dbReference type="Gene3D" id="1.50.40.10">
    <property type="entry name" value="Mitochondrial carrier domain"/>
    <property type="match status" value="1"/>
</dbReference>
<evidence type="ECO:0000256" key="8">
    <source>
        <dbReference type="ARBA" id="ARBA00023136"/>
    </source>
</evidence>
<keyword evidence="3 10" id="KW-0813">Transport</keyword>
<dbReference type="AlphaFoldDB" id="A0A7S1UF83"/>
<organism evidence="11">
    <name type="scientific">Phaeomonas parva</name>
    <dbReference type="NCBI Taxonomy" id="124430"/>
    <lineage>
        <taxon>Eukaryota</taxon>
        <taxon>Sar</taxon>
        <taxon>Stramenopiles</taxon>
        <taxon>Ochrophyta</taxon>
        <taxon>Pinguiophyceae</taxon>
        <taxon>Pinguiochrysidales</taxon>
        <taxon>Pinguiochrysidaceae</taxon>
        <taxon>Phaeomonas</taxon>
    </lineage>
</organism>
<gene>
    <name evidence="11" type="ORF">PPAR1163_LOCUS23649</name>
</gene>
<evidence type="ECO:0008006" key="12">
    <source>
        <dbReference type="Google" id="ProtNLM"/>
    </source>
</evidence>
<evidence type="ECO:0000313" key="11">
    <source>
        <dbReference type="EMBL" id="CAD9265233.1"/>
    </source>
</evidence>
<evidence type="ECO:0000256" key="7">
    <source>
        <dbReference type="ARBA" id="ARBA00023128"/>
    </source>
</evidence>
<proteinExistence type="inferred from homology"/>
<evidence type="ECO:0000256" key="10">
    <source>
        <dbReference type="RuleBase" id="RU000488"/>
    </source>
</evidence>
<evidence type="ECO:0000256" key="5">
    <source>
        <dbReference type="ARBA" id="ARBA00022737"/>
    </source>
</evidence>
<feature type="repeat" description="Solcar" evidence="9">
    <location>
        <begin position="27"/>
        <end position="111"/>
    </location>
</feature>
<reference evidence="11" key="1">
    <citation type="submission" date="2021-01" db="EMBL/GenBank/DDBJ databases">
        <authorList>
            <person name="Corre E."/>
            <person name="Pelletier E."/>
            <person name="Niang G."/>
            <person name="Scheremetjew M."/>
            <person name="Finn R."/>
            <person name="Kale V."/>
            <person name="Holt S."/>
            <person name="Cochrane G."/>
            <person name="Meng A."/>
            <person name="Brown T."/>
            <person name="Cohen L."/>
        </authorList>
    </citation>
    <scope>NUCLEOTIDE SEQUENCE</scope>
    <source>
        <strain evidence="11">CCMP2877</strain>
    </source>
</reference>
<evidence type="ECO:0000256" key="1">
    <source>
        <dbReference type="ARBA" id="ARBA00004225"/>
    </source>
</evidence>
<evidence type="ECO:0000256" key="9">
    <source>
        <dbReference type="PROSITE-ProRule" id="PRU00282"/>
    </source>
</evidence>
<dbReference type="InterPro" id="IPR049563">
    <property type="entry name" value="TXTP-like"/>
</dbReference>
<keyword evidence="7" id="KW-0496">Mitochondrion</keyword>
<keyword evidence="4 9" id="KW-0812">Transmembrane</keyword>
<accession>A0A7S1UF83</accession>
<comment type="similarity">
    <text evidence="2 10">Belongs to the mitochondrial carrier (TC 2.A.29) family.</text>
</comment>
<dbReference type="GO" id="GO:0031966">
    <property type="term" value="C:mitochondrial membrane"/>
    <property type="evidence" value="ECO:0007669"/>
    <property type="project" value="UniProtKB-SubCell"/>
</dbReference>
<dbReference type="PANTHER" id="PTHR45788">
    <property type="entry name" value="SUCCINATE/FUMARATE MITOCHONDRIAL TRANSPORTER-RELATED"/>
    <property type="match status" value="1"/>
</dbReference>
<dbReference type="GO" id="GO:0006843">
    <property type="term" value="P:mitochondrial citrate transmembrane transport"/>
    <property type="evidence" value="ECO:0007669"/>
    <property type="project" value="TreeGrafter"/>
</dbReference>
<evidence type="ECO:0000256" key="2">
    <source>
        <dbReference type="ARBA" id="ARBA00006375"/>
    </source>
</evidence>